<accession>A0A2Z6MFF7</accession>
<protein>
    <submittedName>
        <fullName evidence="2">Uncharacterized protein</fullName>
    </submittedName>
</protein>
<feature type="transmembrane region" description="Helical" evidence="1">
    <location>
        <begin position="14"/>
        <end position="36"/>
    </location>
</feature>
<evidence type="ECO:0000313" key="3">
    <source>
        <dbReference type="Proteomes" id="UP000242715"/>
    </source>
</evidence>
<keyword evidence="1" id="KW-1133">Transmembrane helix</keyword>
<gene>
    <name evidence="2" type="ORF">TSUD_233630</name>
</gene>
<evidence type="ECO:0000313" key="2">
    <source>
        <dbReference type="EMBL" id="GAU16611.1"/>
    </source>
</evidence>
<keyword evidence="1" id="KW-0812">Transmembrane</keyword>
<keyword evidence="3" id="KW-1185">Reference proteome</keyword>
<keyword evidence="1" id="KW-0472">Membrane</keyword>
<dbReference type="Proteomes" id="UP000242715">
    <property type="component" value="Unassembled WGS sequence"/>
</dbReference>
<name>A0A2Z6MFF7_TRISU</name>
<evidence type="ECO:0000256" key="1">
    <source>
        <dbReference type="SAM" id="Phobius"/>
    </source>
</evidence>
<dbReference type="EMBL" id="DF973161">
    <property type="protein sequence ID" value="GAU16611.1"/>
    <property type="molecule type" value="Genomic_DNA"/>
</dbReference>
<proteinExistence type="predicted"/>
<reference evidence="3" key="1">
    <citation type="journal article" date="2017" name="Front. Plant Sci.">
        <title>Climate Clever Clovers: New Paradigm to Reduce the Environmental Footprint of Ruminants by Breeding Low Methanogenic Forages Utilizing Haplotype Variation.</title>
        <authorList>
            <person name="Kaur P."/>
            <person name="Appels R."/>
            <person name="Bayer P.E."/>
            <person name="Keeble-Gagnere G."/>
            <person name="Wang J."/>
            <person name="Hirakawa H."/>
            <person name="Shirasawa K."/>
            <person name="Vercoe P."/>
            <person name="Stefanova K."/>
            <person name="Durmic Z."/>
            <person name="Nichols P."/>
            <person name="Revell C."/>
            <person name="Isobe S.N."/>
            <person name="Edwards D."/>
            <person name="Erskine W."/>
        </authorList>
    </citation>
    <scope>NUCLEOTIDE SEQUENCE [LARGE SCALE GENOMIC DNA]</scope>
    <source>
        <strain evidence="3">cv. Daliak</strain>
    </source>
</reference>
<sequence length="80" mass="9089">MVPPEKLGSPLTKIGILIVIVIAPLCSTRITTVIGFRFHQMKRFSLVTEQPVLNFPIQLIPKLTPRRNHRTRNKKVSSSK</sequence>
<dbReference type="AlphaFoldDB" id="A0A2Z6MFF7"/>
<organism evidence="2 3">
    <name type="scientific">Trifolium subterraneum</name>
    <name type="common">Subterranean clover</name>
    <dbReference type="NCBI Taxonomy" id="3900"/>
    <lineage>
        <taxon>Eukaryota</taxon>
        <taxon>Viridiplantae</taxon>
        <taxon>Streptophyta</taxon>
        <taxon>Embryophyta</taxon>
        <taxon>Tracheophyta</taxon>
        <taxon>Spermatophyta</taxon>
        <taxon>Magnoliopsida</taxon>
        <taxon>eudicotyledons</taxon>
        <taxon>Gunneridae</taxon>
        <taxon>Pentapetalae</taxon>
        <taxon>rosids</taxon>
        <taxon>fabids</taxon>
        <taxon>Fabales</taxon>
        <taxon>Fabaceae</taxon>
        <taxon>Papilionoideae</taxon>
        <taxon>50 kb inversion clade</taxon>
        <taxon>NPAAA clade</taxon>
        <taxon>Hologalegina</taxon>
        <taxon>IRL clade</taxon>
        <taxon>Trifolieae</taxon>
        <taxon>Trifolium</taxon>
    </lineage>
</organism>